<gene>
    <name evidence="11" type="ORF">HF992_05810</name>
</gene>
<evidence type="ECO:0000313" key="12">
    <source>
        <dbReference type="Proteomes" id="UP000522720"/>
    </source>
</evidence>
<dbReference type="PANTHER" id="PTHR33989">
    <property type="match status" value="1"/>
</dbReference>
<dbReference type="GO" id="GO:0008982">
    <property type="term" value="F:protein-N(PI)-phosphohistidine-sugar phosphotransferase activity"/>
    <property type="evidence" value="ECO:0007669"/>
    <property type="project" value="UniProtKB-UniRule"/>
</dbReference>
<evidence type="ECO:0000256" key="9">
    <source>
        <dbReference type="SAM" id="Phobius"/>
    </source>
</evidence>
<feature type="transmembrane region" description="Helical" evidence="9">
    <location>
        <begin position="283"/>
        <end position="308"/>
    </location>
</feature>
<feature type="transmembrane region" description="Helical" evidence="9">
    <location>
        <begin position="211"/>
        <end position="236"/>
    </location>
</feature>
<accession>A0A7X6N1B0</accession>
<comment type="function">
    <text evidence="8">The phosphoenolpyruvate-dependent sugar phosphotransferase system (PTS), a major carbohydrate active -transport system, catalyzes the phosphorylation of incoming sugar substrates concomitant with their translocation across the cell membrane.</text>
</comment>
<dbReference type="GO" id="GO:1901264">
    <property type="term" value="P:carbohydrate derivative transport"/>
    <property type="evidence" value="ECO:0007669"/>
    <property type="project" value="TreeGrafter"/>
</dbReference>
<evidence type="ECO:0000256" key="4">
    <source>
        <dbReference type="ARBA" id="ARBA00022597"/>
    </source>
</evidence>
<keyword evidence="6 9" id="KW-1133">Transmembrane helix</keyword>
<evidence type="ECO:0000259" key="10">
    <source>
        <dbReference type="PROSITE" id="PS51105"/>
    </source>
</evidence>
<evidence type="ECO:0000256" key="3">
    <source>
        <dbReference type="ARBA" id="ARBA00022475"/>
    </source>
</evidence>
<dbReference type="PANTHER" id="PTHR33989:SF4">
    <property type="entry name" value="PTS SYSTEM N,N'-DIACETYLCHITOBIOSE-SPECIFIC EIIC COMPONENT"/>
    <property type="match status" value="1"/>
</dbReference>
<dbReference type="NCBIfam" id="TIGR00410">
    <property type="entry name" value="lacE"/>
    <property type="match status" value="1"/>
</dbReference>
<comment type="caution">
    <text evidence="11">The sequence shown here is derived from an EMBL/GenBank/DDBJ whole genome shotgun (WGS) entry which is preliminary data.</text>
</comment>
<organism evidence="11 12">
    <name type="scientific">Streptococcus ovuberis</name>
    <dbReference type="NCBI Taxonomy" id="1936207"/>
    <lineage>
        <taxon>Bacteria</taxon>
        <taxon>Bacillati</taxon>
        <taxon>Bacillota</taxon>
        <taxon>Bacilli</taxon>
        <taxon>Lactobacillales</taxon>
        <taxon>Streptococcaceae</taxon>
        <taxon>Streptococcus</taxon>
    </lineage>
</organism>
<dbReference type="Proteomes" id="UP000522720">
    <property type="component" value="Unassembled WGS sequence"/>
</dbReference>
<keyword evidence="5 9" id="KW-0812">Transmembrane</keyword>
<reference evidence="11 12" key="1">
    <citation type="submission" date="2020-04" db="EMBL/GenBank/DDBJ databases">
        <title>MicrobeNet Type strains.</title>
        <authorList>
            <person name="Nicholson A.C."/>
        </authorList>
    </citation>
    <scope>NUCLEOTIDE SEQUENCE [LARGE SCALE GENOMIC DNA]</scope>
    <source>
        <strain evidence="11 12">CCUG 69612</strain>
    </source>
</reference>
<dbReference type="InterPro" id="IPR004796">
    <property type="entry name" value="PTS_IIC_cello"/>
</dbReference>
<dbReference type="PROSITE" id="PS51105">
    <property type="entry name" value="PTS_EIIC_TYPE_3"/>
    <property type="match status" value="1"/>
</dbReference>
<name>A0A7X6N1B0_9STRE</name>
<dbReference type="GO" id="GO:0005886">
    <property type="term" value="C:plasma membrane"/>
    <property type="evidence" value="ECO:0007669"/>
    <property type="project" value="UniProtKB-SubCell"/>
</dbReference>
<evidence type="ECO:0000256" key="7">
    <source>
        <dbReference type="ARBA" id="ARBA00023136"/>
    </source>
</evidence>
<comment type="subcellular location">
    <subcellularLocation>
        <location evidence="1">Cell membrane</location>
        <topology evidence="1">Multi-pass membrane protein</topology>
    </subcellularLocation>
</comment>
<dbReference type="Pfam" id="PF02378">
    <property type="entry name" value="PTS_EIIC"/>
    <property type="match status" value="1"/>
</dbReference>
<feature type="transmembrane region" description="Helical" evidence="9">
    <location>
        <begin position="243"/>
        <end position="263"/>
    </location>
</feature>
<dbReference type="EMBL" id="JAAXPR010000008">
    <property type="protein sequence ID" value="NKZ20362.1"/>
    <property type="molecule type" value="Genomic_DNA"/>
</dbReference>
<dbReference type="InterPro" id="IPR051088">
    <property type="entry name" value="PTS_Sugar-EIIC/EIIB"/>
</dbReference>
<feature type="transmembrane region" description="Helical" evidence="9">
    <location>
        <begin position="35"/>
        <end position="55"/>
    </location>
</feature>
<feature type="transmembrane region" description="Helical" evidence="9">
    <location>
        <begin position="142"/>
        <end position="164"/>
    </location>
</feature>
<keyword evidence="7 8" id="KW-0472">Membrane</keyword>
<keyword evidence="3 8" id="KW-1003">Cell membrane</keyword>
<sequence length="429" mass="46875">MSENNQSFISSLQLRMGKFATAMNRNMYVTAIRDAMLAYVPFTFIASVFLIFAAFPVEGFNNFITNLIGVETAVWQGKLLIVYNASLAIGGLLVAITTAYSISDKMNLNKLQVVLTALVSFLIMTPTIFLEESGFVLKLASVSAESMFVGMLVSIFTAVIYRAIDRKGIKIKMPASVPPAVSAPFESMIPSFLVVIVFWIIRLLVDLTGMTAVTLINSTLGLPLTILGGSIFGSILVKLFENILWFFGLHGGSIVQGVMTPVWQMLEEQNRVATLAGQVAPNIISNSFFTHFMSIGLQGAVLAALIFAKSKQYKQVSRISVAPYVFNVGEPALFGFPIMLNFSLIIPAFLSSVVSGVIAYVAMALNLVPVPTGLVQLPWTTPVILSGFLVTNSWRGAVLQMIQLVVVTLFYLPFIKTVDNKLYQQERSE</sequence>
<protein>
    <recommendedName>
        <fullName evidence="8">Permease IIC component</fullName>
    </recommendedName>
</protein>
<evidence type="ECO:0000256" key="6">
    <source>
        <dbReference type="ARBA" id="ARBA00022989"/>
    </source>
</evidence>
<dbReference type="GO" id="GO:0009401">
    <property type="term" value="P:phosphoenolpyruvate-dependent sugar phosphotransferase system"/>
    <property type="evidence" value="ECO:0007669"/>
    <property type="project" value="InterPro"/>
</dbReference>
<feature type="transmembrane region" description="Helical" evidence="9">
    <location>
        <begin position="75"/>
        <end position="99"/>
    </location>
</feature>
<evidence type="ECO:0000313" key="11">
    <source>
        <dbReference type="EMBL" id="NKZ20362.1"/>
    </source>
</evidence>
<keyword evidence="2 8" id="KW-0813">Transport</keyword>
<keyword evidence="12" id="KW-1185">Reference proteome</keyword>
<evidence type="ECO:0000256" key="1">
    <source>
        <dbReference type="ARBA" id="ARBA00004651"/>
    </source>
</evidence>
<dbReference type="RefSeq" id="WP_168549117.1">
    <property type="nucleotide sequence ID" value="NZ_JAAXPR010000008.1"/>
</dbReference>
<feature type="transmembrane region" description="Helical" evidence="9">
    <location>
        <begin position="111"/>
        <end position="130"/>
    </location>
</feature>
<feature type="transmembrane region" description="Helical" evidence="9">
    <location>
        <begin position="397"/>
        <end position="415"/>
    </location>
</feature>
<proteinExistence type="predicted"/>
<evidence type="ECO:0000256" key="2">
    <source>
        <dbReference type="ARBA" id="ARBA00022448"/>
    </source>
</evidence>
<feature type="domain" description="PTS EIIC type-3" evidence="10">
    <location>
        <begin position="12"/>
        <end position="414"/>
    </location>
</feature>
<dbReference type="InterPro" id="IPR003352">
    <property type="entry name" value="PTS_EIIC"/>
</dbReference>
<feature type="transmembrane region" description="Helical" evidence="9">
    <location>
        <begin position="344"/>
        <end position="368"/>
    </location>
</feature>
<keyword evidence="4 8" id="KW-0762">Sugar transport</keyword>
<feature type="transmembrane region" description="Helical" evidence="9">
    <location>
        <begin position="185"/>
        <end position="205"/>
    </location>
</feature>
<dbReference type="InterPro" id="IPR004501">
    <property type="entry name" value="PTS_EIIC_3"/>
</dbReference>
<dbReference type="AlphaFoldDB" id="A0A7X6N1B0"/>
<evidence type="ECO:0000256" key="5">
    <source>
        <dbReference type="ARBA" id="ARBA00022692"/>
    </source>
</evidence>
<dbReference type="PIRSF" id="PIRSF006351">
    <property type="entry name" value="PTS_EIIC-Cellobiose"/>
    <property type="match status" value="1"/>
</dbReference>
<evidence type="ECO:0000256" key="8">
    <source>
        <dbReference type="PIRNR" id="PIRNR006351"/>
    </source>
</evidence>